<proteinExistence type="predicted"/>
<gene>
    <name evidence="7" type="ORF">RCL2_002892800</name>
</gene>
<reference evidence="7" key="1">
    <citation type="submission" date="2019-10" db="EMBL/GenBank/DDBJ databases">
        <title>Conservation and host-specific expression of non-tandemly repeated heterogenous ribosome RNA gene in arbuscular mycorrhizal fungi.</title>
        <authorList>
            <person name="Maeda T."/>
            <person name="Kobayashi Y."/>
            <person name="Nakagawa T."/>
            <person name="Ezawa T."/>
            <person name="Yamaguchi K."/>
            <person name="Bino T."/>
            <person name="Nishimoto Y."/>
            <person name="Shigenobu S."/>
            <person name="Kawaguchi M."/>
        </authorList>
    </citation>
    <scope>NUCLEOTIDE SEQUENCE</scope>
    <source>
        <strain evidence="7">HR1</strain>
    </source>
</reference>
<dbReference type="InterPro" id="IPR000719">
    <property type="entry name" value="Prot_kinase_dom"/>
</dbReference>
<keyword evidence="2 5" id="KW-0547">Nucleotide-binding</keyword>
<dbReference type="InterPro" id="IPR011009">
    <property type="entry name" value="Kinase-like_dom_sf"/>
</dbReference>
<dbReference type="Gene3D" id="1.10.510.10">
    <property type="entry name" value="Transferase(Phosphotransferase) domain 1"/>
    <property type="match status" value="1"/>
</dbReference>
<dbReference type="Proteomes" id="UP000615446">
    <property type="component" value="Unassembled WGS sequence"/>
</dbReference>
<feature type="domain" description="Protein kinase" evidence="6">
    <location>
        <begin position="78"/>
        <end position="331"/>
    </location>
</feature>
<dbReference type="EMBL" id="BLAL01000313">
    <property type="protein sequence ID" value="GET02551.1"/>
    <property type="molecule type" value="Genomic_DNA"/>
</dbReference>
<sequence length="377" mass="43752">MLLVVIFFTNHKSEALKIYFFLGFIDQSCEEIAVLLCRIPVESGETVVTSHLEDHYANELKILLDDRKIHYYGSQDLKILPETIGSGGSSSVHIAKWKNTSTIHAIKKVVNDKEVYLTKMVDGHQNIIRFYGVMELDEKGYSLVLEYADGGTLRDYLRNDTMTFKWKNQLRFAREIASAILWLHDDRRIVHGDLHPNNILVHQNTIKLADFGRSFLKGSDCYNPEVLGVIPYMDPKTFNQETPYKINEKCDIYSLGILFWELTSRSSPFNYEMRKDHISLMLDILDGLREEPTPNTNVKFVELYRKCWDCEPDKRPDIRQVNSELNNIDFVDNNVSSTFYSNRDINEKVESEDSDLSNCEEDCDINKYELNQITTLD</sequence>
<feature type="binding site" evidence="5">
    <location>
        <position position="108"/>
    </location>
    <ligand>
        <name>ATP</name>
        <dbReference type="ChEBI" id="CHEBI:30616"/>
    </ligand>
</feature>
<dbReference type="AlphaFoldDB" id="A0A8H3MD76"/>
<dbReference type="PRINTS" id="PR00109">
    <property type="entry name" value="TYRKINASE"/>
</dbReference>
<evidence type="ECO:0000256" key="3">
    <source>
        <dbReference type="ARBA" id="ARBA00022777"/>
    </source>
</evidence>
<dbReference type="PANTHER" id="PTHR44329">
    <property type="entry name" value="SERINE/THREONINE-PROTEIN KINASE TNNI3K-RELATED"/>
    <property type="match status" value="1"/>
</dbReference>
<dbReference type="PROSITE" id="PS00107">
    <property type="entry name" value="PROTEIN_KINASE_ATP"/>
    <property type="match status" value="1"/>
</dbReference>
<dbReference type="InterPro" id="IPR051681">
    <property type="entry name" value="Ser/Thr_Kinases-Pseudokinases"/>
</dbReference>
<dbReference type="Pfam" id="PF00069">
    <property type="entry name" value="Pkinase"/>
    <property type="match status" value="1"/>
</dbReference>
<dbReference type="PANTHER" id="PTHR44329:SF288">
    <property type="entry name" value="MITOGEN-ACTIVATED PROTEIN KINASE KINASE KINASE 20"/>
    <property type="match status" value="1"/>
</dbReference>
<evidence type="ECO:0000256" key="1">
    <source>
        <dbReference type="ARBA" id="ARBA00022679"/>
    </source>
</evidence>
<keyword evidence="4 5" id="KW-0067">ATP-binding</keyword>
<dbReference type="GO" id="GO:0004674">
    <property type="term" value="F:protein serine/threonine kinase activity"/>
    <property type="evidence" value="ECO:0007669"/>
    <property type="project" value="TreeGrafter"/>
</dbReference>
<organism evidence="7 8">
    <name type="scientific">Rhizophagus clarus</name>
    <dbReference type="NCBI Taxonomy" id="94130"/>
    <lineage>
        <taxon>Eukaryota</taxon>
        <taxon>Fungi</taxon>
        <taxon>Fungi incertae sedis</taxon>
        <taxon>Mucoromycota</taxon>
        <taxon>Glomeromycotina</taxon>
        <taxon>Glomeromycetes</taxon>
        <taxon>Glomerales</taxon>
        <taxon>Glomeraceae</taxon>
        <taxon>Rhizophagus</taxon>
    </lineage>
</organism>
<evidence type="ECO:0000256" key="5">
    <source>
        <dbReference type="PROSITE-ProRule" id="PRU10141"/>
    </source>
</evidence>
<dbReference type="SUPFAM" id="SSF56112">
    <property type="entry name" value="Protein kinase-like (PK-like)"/>
    <property type="match status" value="1"/>
</dbReference>
<keyword evidence="3 7" id="KW-0418">Kinase</keyword>
<protein>
    <submittedName>
        <fullName evidence="7">Kinase-like domain-containing protein</fullName>
    </submittedName>
</protein>
<evidence type="ECO:0000256" key="2">
    <source>
        <dbReference type="ARBA" id="ARBA00022741"/>
    </source>
</evidence>
<dbReference type="PROSITE" id="PS50011">
    <property type="entry name" value="PROTEIN_KINASE_DOM"/>
    <property type="match status" value="1"/>
</dbReference>
<accession>A0A8H3MD76</accession>
<dbReference type="GO" id="GO:0005524">
    <property type="term" value="F:ATP binding"/>
    <property type="evidence" value="ECO:0007669"/>
    <property type="project" value="UniProtKB-UniRule"/>
</dbReference>
<evidence type="ECO:0000256" key="4">
    <source>
        <dbReference type="ARBA" id="ARBA00022840"/>
    </source>
</evidence>
<dbReference type="GO" id="GO:0005737">
    <property type="term" value="C:cytoplasm"/>
    <property type="evidence" value="ECO:0007669"/>
    <property type="project" value="TreeGrafter"/>
</dbReference>
<comment type="caution">
    <text evidence="7">The sequence shown here is derived from an EMBL/GenBank/DDBJ whole genome shotgun (WGS) entry which is preliminary data.</text>
</comment>
<dbReference type="OrthoDB" id="1668230at2759"/>
<evidence type="ECO:0000313" key="7">
    <source>
        <dbReference type="EMBL" id="GET02551.1"/>
    </source>
</evidence>
<name>A0A8H3MD76_9GLOM</name>
<dbReference type="InterPro" id="IPR001245">
    <property type="entry name" value="Ser-Thr/Tyr_kinase_cat_dom"/>
</dbReference>
<evidence type="ECO:0000259" key="6">
    <source>
        <dbReference type="PROSITE" id="PS50011"/>
    </source>
</evidence>
<dbReference type="InterPro" id="IPR017441">
    <property type="entry name" value="Protein_kinase_ATP_BS"/>
</dbReference>
<keyword evidence="1" id="KW-0808">Transferase</keyword>
<evidence type="ECO:0000313" key="8">
    <source>
        <dbReference type="Proteomes" id="UP000615446"/>
    </source>
</evidence>